<gene>
    <name evidence="3" type="ORF">J2S02_003951</name>
</gene>
<evidence type="ECO:0000313" key="3">
    <source>
        <dbReference type="EMBL" id="MDQ0227604.1"/>
    </source>
</evidence>
<keyword evidence="3" id="KW-0282">Flagellum</keyword>
<feature type="domain" description="Flagellar hook-length control protein-like C-terminal" evidence="2">
    <location>
        <begin position="348"/>
        <end position="423"/>
    </location>
</feature>
<keyword evidence="4" id="KW-1185">Reference proteome</keyword>
<dbReference type="InterPro" id="IPR038610">
    <property type="entry name" value="FliK-like_C_sf"/>
</dbReference>
<evidence type="ECO:0000256" key="1">
    <source>
        <dbReference type="SAM" id="MobiDB-lite"/>
    </source>
</evidence>
<reference evidence="3 4" key="1">
    <citation type="submission" date="2023-07" db="EMBL/GenBank/DDBJ databases">
        <title>Genomic Encyclopedia of Type Strains, Phase IV (KMG-IV): sequencing the most valuable type-strain genomes for metagenomic binning, comparative biology and taxonomic classification.</title>
        <authorList>
            <person name="Goeker M."/>
        </authorList>
    </citation>
    <scope>NUCLEOTIDE SEQUENCE [LARGE SCALE GENOMIC DNA]</scope>
    <source>
        <strain evidence="3 4">DSM 17723</strain>
    </source>
</reference>
<dbReference type="InterPro" id="IPR021136">
    <property type="entry name" value="Flagellar_hook_control-like_C"/>
</dbReference>
<dbReference type="Gene3D" id="3.30.750.140">
    <property type="match status" value="1"/>
</dbReference>
<dbReference type="CDD" id="cd17470">
    <property type="entry name" value="T3SS_Flik_C"/>
    <property type="match status" value="1"/>
</dbReference>
<keyword evidence="3" id="KW-0969">Cilium</keyword>
<evidence type="ECO:0000313" key="4">
    <source>
        <dbReference type="Proteomes" id="UP001232245"/>
    </source>
</evidence>
<evidence type="ECO:0000259" key="2">
    <source>
        <dbReference type="Pfam" id="PF02120"/>
    </source>
</evidence>
<comment type="caution">
    <text evidence="3">The sequence shown here is derived from an EMBL/GenBank/DDBJ whole genome shotgun (WGS) entry which is preliminary data.</text>
</comment>
<dbReference type="RefSeq" id="WP_174880360.1">
    <property type="nucleotide sequence ID" value="NZ_CADEPK010000152.1"/>
</dbReference>
<protein>
    <submittedName>
        <fullName evidence="3">Flagellar hook-length control protein FliK</fullName>
    </submittedName>
</protein>
<feature type="region of interest" description="Disordered" evidence="1">
    <location>
        <begin position="421"/>
        <end position="455"/>
    </location>
</feature>
<sequence>MNVAMIIQSVNQSANSMKDSSKTTKSDSKFTDYLSAVTSVPQSGVPNAEVTDGENVDFNINKTLEEMKKLLSTYTLDESSLNVDSLKNSLYSGDNSEISQMLMSEVSEFLNSIHSLEDLLKKIEESPSVIGILSLAQVIQNLDIDISKKQLLSDLNAMLKKEFPSYQSNEPLAFEQMVDALGEMDSSNKALLEGKLLFNKWFSQTDELRIEKVDSLLKITSLLQEVNPKFIQEPKLKDTITNLLLESSNGELNEQLQKVIKKLDITTIKDLFKGLSDSIFDESVGSTRLLSSEVPNSVNSKSDQMITIQLNPLSLTQTDSLSKKAIPSQARQEFTNQLISAFKNSHFAQSPNGASRLVIKLNPEYLGSLTVRLVQKDGEMVAKIMTSTNSAKELLEHSLQQLRQALPSVQIEIERFDVTGDESQRLHREQSEQKEKNQQETNDSQAEDDSENEKSFLDELKQLLNSTG</sequence>
<organism evidence="3 4">
    <name type="scientific">Metabacillus niabensis</name>
    <dbReference type="NCBI Taxonomy" id="324854"/>
    <lineage>
        <taxon>Bacteria</taxon>
        <taxon>Bacillati</taxon>
        <taxon>Bacillota</taxon>
        <taxon>Bacilli</taxon>
        <taxon>Bacillales</taxon>
        <taxon>Bacillaceae</taxon>
        <taxon>Metabacillus</taxon>
    </lineage>
</organism>
<proteinExistence type="predicted"/>
<dbReference type="EMBL" id="JAUSTZ010000010">
    <property type="protein sequence ID" value="MDQ0227604.1"/>
    <property type="molecule type" value="Genomic_DNA"/>
</dbReference>
<dbReference type="Pfam" id="PF02120">
    <property type="entry name" value="Flg_hook"/>
    <property type="match status" value="1"/>
</dbReference>
<dbReference type="Proteomes" id="UP001232245">
    <property type="component" value="Unassembled WGS sequence"/>
</dbReference>
<accession>A0ABT9Z5T7</accession>
<keyword evidence="3" id="KW-0966">Cell projection</keyword>
<name>A0ABT9Z5T7_9BACI</name>
<feature type="compositionally biased region" description="Basic and acidic residues" evidence="1">
    <location>
        <begin position="421"/>
        <end position="438"/>
    </location>
</feature>